<dbReference type="Gene3D" id="2.40.420.20">
    <property type="match status" value="1"/>
</dbReference>
<feature type="chain" id="PRO_5038123372" evidence="2">
    <location>
        <begin position="27"/>
        <end position="450"/>
    </location>
</feature>
<dbReference type="EMBL" id="BOQL01000026">
    <property type="protein sequence ID" value="GIM68831.1"/>
    <property type="molecule type" value="Genomic_DNA"/>
</dbReference>
<dbReference type="AlphaFoldDB" id="A0A919SAQ3"/>
<dbReference type="NCBIfam" id="TIGR01730">
    <property type="entry name" value="RND_mfp"/>
    <property type="match status" value="1"/>
</dbReference>
<keyword evidence="5" id="KW-1185">Reference proteome</keyword>
<dbReference type="PROSITE" id="PS51257">
    <property type="entry name" value="PROKAR_LIPOPROTEIN"/>
    <property type="match status" value="1"/>
</dbReference>
<proteinExistence type="inferred from homology"/>
<dbReference type="InterPro" id="IPR058637">
    <property type="entry name" value="YknX-like_C"/>
</dbReference>
<sequence>MALVSRPHRRARTLLVAFVLLPPLTAASCGDEPSALTVGAAAMGTVAEIVEASGSVTARAAATVTSPAEGTLAELRFDAGDQVRKGQVVAVVDSPAAERRLEQAARALDAASSGGVPSTGGTAGFAAAQHRTDQRADKAFTDARDAAEKVTDAELKTALLAQVKAAQQQYEAASDAAGAALRSVQRGVAGLGQAVNALGTAQRLQAQQAYDLAEAAVDALTLRAPVSGVVQLGGTAPGGTSALTDLLADPASAAAAGAPAQAPVAGVDSAVPQGATVGAGTPILTIVDTGRLGLAAEVDETDVLLVQAGGKATAELDAATGATYEAGVRAVDLLPTTSARGGVSYRVRLSLGKGRYADGRAAPTPRPGMSAIVRLQVREAEDAVTVPASAVVSADGRDTVWTVRGGKAERVPVTIGVQGEDVVQVVSGVGAGQQIIVGGADQVSPGQTVS</sequence>
<feature type="signal peptide" evidence="2">
    <location>
        <begin position="1"/>
        <end position="26"/>
    </location>
</feature>
<comment type="similarity">
    <text evidence="1">Belongs to the membrane fusion protein (MFP) (TC 8.A.1) family.</text>
</comment>
<dbReference type="Proteomes" id="UP000681340">
    <property type="component" value="Unassembled WGS sequence"/>
</dbReference>
<evidence type="ECO:0000313" key="4">
    <source>
        <dbReference type="EMBL" id="GIM68831.1"/>
    </source>
</evidence>
<organism evidence="4 5">
    <name type="scientific">Actinoplanes auranticolor</name>
    <dbReference type="NCBI Taxonomy" id="47988"/>
    <lineage>
        <taxon>Bacteria</taxon>
        <taxon>Bacillati</taxon>
        <taxon>Actinomycetota</taxon>
        <taxon>Actinomycetes</taxon>
        <taxon>Micromonosporales</taxon>
        <taxon>Micromonosporaceae</taxon>
        <taxon>Actinoplanes</taxon>
    </lineage>
</organism>
<dbReference type="SUPFAM" id="SSF111369">
    <property type="entry name" value="HlyD-like secretion proteins"/>
    <property type="match status" value="1"/>
</dbReference>
<evidence type="ECO:0000256" key="1">
    <source>
        <dbReference type="ARBA" id="ARBA00009477"/>
    </source>
</evidence>
<name>A0A919SAQ3_9ACTN</name>
<protein>
    <submittedName>
        <fullName evidence="4">RND transporter</fullName>
    </submittedName>
</protein>
<comment type="caution">
    <text evidence="4">The sequence shown here is derived from an EMBL/GenBank/DDBJ whole genome shotgun (WGS) entry which is preliminary data.</text>
</comment>
<dbReference type="PANTHER" id="PTHR30469">
    <property type="entry name" value="MULTIDRUG RESISTANCE PROTEIN MDTA"/>
    <property type="match status" value="1"/>
</dbReference>
<dbReference type="InterPro" id="IPR006143">
    <property type="entry name" value="RND_pump_MFP"/>
</dbReference>
<dbReference type="GO" id="GO:1990281">
    <property type="term" value="C:efflux pump complex"/>
    <property type="evidence" value="ECO:0007669"/>
    <property type="project" value="TreeGrafter"/>
</dbReference>
<evidence type="ECO:0000259" key="3">
    <source>
        <dbReference type="Pfam" id="PF25989"/>
    </source>
</evidence>
<reference evidence="4" key="1">
    <citation type="submission" date="2021-03" db="EMBL/GenBank/DDBJ databases">
        <title>Whole genome shotgun sequence of Actinoplanes auranticolor NBRC 12245.</title>
        <authorList>
            <person name="Komaki H."/>
            <person name="Tamura T."/>
        </authorList>
    </citation>
    <scope>NUCLEOTIDE SEQUENCE</scope>
    <source>
        <strain evidence="4">NBRC 12245</strain>
    </source>
</reference>
<evidence type="ECO:0000313" key="5">
    <source>
        <dbReference type="Proteomes" id="UP000681340"/>
    </source>
</evidence>
<dbReference type="Gene3D" id="2.40.30.170">
    <property type="match status" value="1"/>
</dbReference>
<evidence type="ECO:0000256" key="2">
    <source>
        <dbReference type="SAM" id="SignalP"/>
    </source>
</evidence>
<accession>A0A919SAQ3</accession>
<dbReference type="Gene3D" id="2.40.50.100">
    <property type="match status" value="1"/>
</dbReference>
<gene>
    <name evidence="4" type="ORF">Aau02nite_33450</name>
</gene>
<feature type="domain" description="YknX-like C-terminal permuted SH3-like" evidence="3">
    <location>
        <begin position="383"/>
        <end position="449"/>
    </location>
</feature>
<dbReference type="GO" id="GO:0015562">
    <property type="term" value="F:efflux transmembrane transporter activity"/>
    <property type="evidence" value="ECO:0007669"/>
    <property type="project" value="TreeGrafter"/>
</dbReference>
<dbReference type="Pfam" id="PF25989">
    <property type="entry name" value="YknX_C"/>
    <property type="match status" value="1"/>
</dbReference>
<keyword evidence="2" id="KW-0732">Signal</keyword>